<dbReference type="PANTHER" id="PTHR47547:SF1">
    <property type="entry name" value="ASPARTATE-PROTON SYMPORTER"/>
    <property type="match status" value="1"/>
</dbReference>
<dbReference type="GO" id="GO:0016020">
    <property type="term" value="C:membrane"/>
    <property type="evidence" value="ECO:0007669"/>
    <property type="project" value="UniProtKB-SubCell"/>
</dbReference>
<dbReference type="HOGENOM" id="CLU_007946_16_0_9"/>
<feature type="transmembrane region" description="Helical" evidence="5">
    <location>
        <begin position="407"/>
        <end position="426"/>
    </location>
</feature>
<organism evidence="6 7">
    <name type="scientific">Priestia megaterium (strain DSM 319 / IMG 1521)</name>
    <name type="common">Bacillus megaterium</name>
    <dbReference type="NCBI Taxonomy" id="592022"/>
    <lineage>
        <taxon>Bacteria</taxon>
        <taxon>Bacillati</taxon>
        <taxon>Bacillota</taxon>
        <taxon>Bacilli</taxon>
        <taxon>Bacillales</taxon>
        <taxon>Bacillaceae</taxon>
        <taxon>Priestia</taxon>
    </lineage>
</organism>
<evidence type="ECO:0000256" key="4">
    <source>
        <dbReference type="ARBA" id="ARBA00023136"/>
    </source>
</evidence>
<feature type="transmembrane region" description="Helical" evidence="5">
    <location>
        <begin position="375"/>
        <end position="395"/>
    </location>
</feature>
<dbReference type="InterPro" id="IPR002293">
    <property type="entry name" value="AA/rel_permease1"/>
</dbReference>
<keyword evidence="3 5" id="KW-1133">Transmembrane helix</keyword>
<gene>
    <name evidence="6" type="ordered locus">BMD_2782</name>
</gene>
<feature type="transmembrane region" description="Helical" evidence="5">
    <location>
        <begin position="46"/>
        <end position="68"/>
    </location>
</feature>
<evidence type="ECO:0000256" key="5">
    <source>
        <dbReference type="SAM" id="Phobius"/>
    </source>
</evidence>
<evidence type="ECO:0000256" key="3">
    <source>
        <dbReference type="ARBA" id="ARBA00022989"/>
    </source>
</evidence>
<dbReference type="InterPro" id="IPR052962">
    <property type="entry name" value="AA_Transporter_AGT"/>
</dbReference>
<feature type="transmembrane region" description="Helical" evidence="5">
    <location>
        <begin position="21"/>
        <end position="40"/>
    </location>
</feature>
<dbReference type="Pfam" id="PF13520">
    <property type="entry name" value="AA_permease_2"/>
    <property type="match status" value="1"/>
</dbReference>
<feature type="transmembrane region" description="Helical" evidence="5">
    <location>
        <begin position="351"/>
        <end position="369"/>
    </location>
</feature>
<evidence type="ECO:0000256" key="1">
    <source>
        <dbReference type="ARBA" id="ARBA00004141"/>
    </source>
</evidence>
<dbReference type="GO" id="GO:0022857">
    <property type="term" value="F:transmembrane transporter activity"/>
    <property type="evidence" value="ECO:0007669"/>
    <property type="project" value="InterPro"/>
</dbReference>
<keyword evidence="4 5" id="KW-0472">Membrane</keyword>
<feature type="transmembrane region" description="Helical" evidence="5">
    <location>
        <begin position="205"/>
        <end position="223"/>
    </location>
</feature>
<evidence type="ECO:0000256" key="2">
    <source>
        <dbReference type="ARBA" id="ARBA00022692"/>
    </source>
</evidence>
<accession>D5DGA1</accession>
<feature type="transmembrane region" description="Helical" evidence="5">
    <location>
        <begin position="286"/>
        <end position="304"/>
    </location>
</feature>
<dbReference type="Proteomes" id="UP000002365">
    <property type="component" value="Chromosome"/>
</dbReference>
<dbReference type="EMBL" id="CP001982">
    <property type="protein sequence ID" value="ADF39623.1"/>
    <property type="molecule type" value="Genomic_DNA"/>
</dbReference>
<evidence type="ECO:0000313" key="6">
    <source>
        <dbReference type="EMBL" id="ADF39623.1"/>
    </source>
</evidence>
<name>D5DGA1_PRIM3</name>
<feature type="transmembrane region" description="Helical" evidence="5">
    <location>
        <begin position="137"/>
        <end position="160"/>
    </location>
</feature>
<evidence type="ECO:0000313" key="7">
    <source>
        <dbReference type="Proteomes" id="UP000002365"/>
    </source>
</evidence>
<dbReference type="KEGG" id="bmd:BMD_2782"/>
<reference evidence="6 7" key="1">
    <citation type="journal article" date="2011" name="J. Bacteriol.">
        <title>Genome sequences of the biotechnologically important Bacillus megaterium strains QM B1551 and DSM319.</title>
        <authorList>
            <person name="Eppinger M."/>
            <person name="Bunk B."/>
            <person name="Johns M.A."/>
            <person name="Edirisinghe J.N."/>
            <person name="Kutumbaka K.K."/>
            <person name="Koenig S.S."/>
            <person name="Huot Creasy H."/>
            <person name="Rosovitz M.J."/>
            <person name="Riley D.R."/>
            <person name="Daugherty S."/>
            <person name="Martin M."/>
            <person name="Elbourne L.D."/>
            <person name="Paulsen I."/>
            <person name="Biedendieck R."/>
            <person name="Braun C."/>
            <person name="Grayburn S."/>
            <person name="Dhingra S."/>
            <person name="Lukyanchuk V."/>
            <person name="Ball B."/>
            <person name="Ul-Qamar R."/>
            <person name="Seibel J."/>
            <person name="Bremer E."/>
            <person name="Jahn D."/>
            <person name="Ravel J."/>
            <person name="Vary P.S."/>
        </authorList>
    </citation>
    <scope>NUCLEOTIDE SEQUENCE [LARGE SCALE GENOMIC DNA]</scope>
    <source>
        <strain evidence="7">DSM 319 / IMG 1521</strain>
    </source>
</reference>
<feature type="transmembrane region" description="Helical" evidence="5">
    <location>
        <begin position="462"/>
        <end position="483"/>
    </location>
</feature>
<dbReference type="PIRSF" id="PIRSF006060">
    <property type="entry name" value="AA_transporter"/>
    <property type="match status" value="1"/>
</dbReference>
<sequence length="550" mass="60822">MREVKKMNHLQRRMGTFSLTMVGLGSIIGSGWLFGAWRAAQIAGPAAIISWIIGMIVILFIGLSYSELGSMFPEAGGMVKYTQYSHGSFLGFIAAWANWIAIVSVIPVEAVASVQYMSSWPWEWAKWTSSLVKNGTLTLPGLGISSVLLLIYFLLNYWTVSLFSKANSLITIFKIVIPGLTIGSLLFAGFHSGNFTSEEGIAPNGWASVLTAVATSGIVFAFNGFQSPINMAGEAKNPGRSIPLAVVGSILIATVIYILLQVAFIGAVDPSMVVHGWSHLNFNSPFADLAIALSINWLVIILYADAFVSPSGTGITYTATTSRMIYGMEKNKYLPGVLGKLHPIYGVPRQAMFFNLAVSFIFLFLFRGWGVLAEIISVATLISYITGPVTAMTLRRTGKELYRPLRLKGLSIIAPLGFIFASLTLYWARWPLTGQVLFIIMMGLPIYFYYQAKLKWKGFQKNFLAGLWMVTYLLCMMVISYLGSEKFGGINVIPYGWDMLIITCLSLVFYVWAVKSGFKTEYLKEATKVNEEMRLRERTIKSQLDKEKAV</sequence>
<feature type="transmembrane region" description="Helical" evidence="5">
    <location>
        <begin position="172"/>
        <end position="193"/>
    </location>
</feature>
<protein>
    <submittedName>
        <fullName evidence="6">Amino acid permease family protein</fullName>
    </submittedName>
</protein>
<keyword evidence="2 5" id="KW-0812">Transmembrane</keyword>
<feature type="transmembrane region" description="Helical" evidence="5">
    <location>
        <begin position="495"/>
        <end position="514"/>
    </location>
</feature>
<proteinExistence type="predicted"/>
<dbReference type="Gene3D" id="1.20.1740.10">
    <property type="entry name" value="Amino acid/polyamine transporter I"/>
    <property type="match status" value="1"/>
</dbReference>
<dbReference type="AlphaFoldDB" id="D5DGA1"/>
<feature type="transmembrane region" description="Helical" evidence="5">
    <location>
        <begin position="244"/>
        <end position="266"/>
    </location>
</feature>
<feature type="transmembrane region" description="Helical" evidence="5">
    <location>
        <begin position="89"/>
        <end position="117"/>
    </location>
</feature>
<comment type="subcellular location">
    <subcellularLocation>
        <location evidence="1">Membrane</location>
        <topology evidence="1">Multi-pass membrane protein</topology>
    </subcellularLocation>
</comment>
<feature type="transmembrane region" description="Helical" evidence="5">
    <location>
        <begin position="432"/>
        <end position="450"/>
    </location>
</feature>
<dbReference type="PANTHER" id="PTHR47547">
    <property type="match status" value="1"/>
</dbReference>